<evidence type="ECO:0000256" key="3">
    <source>
        <dbReference type="ARBA" id="ARBA00022691"/>
    </source>
</evidence>
<feature type="compositionally biased region" description="Acidic residues" evidence="4">
    <location>
        <begin position="234"/>
        <end position="244"/>
    </location>
</feature>
<evidence type="ECO:0000256" key="1">
    <source>
        <dbReference type="ARBA" id="ARBA00022603"/>
    </source>
</evidence>
<evidence type="ECO:0000256" key="4">
    <source>
        <dbReference type="SAM" id="MobiDB-lite"/>
    </source>
</evidence>
<dbReference type="AlphaFoldDB" id="A0A9P7K803"/>
<keyword evidence="3" id="KW-0949">S-adenosyl-L-methionine</keyword>
<dbReference type="InterPro" id="IPR046341">
    <property type="entry name" value="SET_dom_sf"/>
</dbReference>
<evidence type="ECO:0000313" key="6">
    <source>
        <dbReference type="EMBL" id="KAG5639450.1"/>
    </source>
</evidence>
<keyword evidence="2" id="KW-0808">Transferase</keyword>
<dbReference type="InterPro" id="IPR001214">
    <property type="entry name" value="SET_dom"/>
</dbReference>
<dbReference type="Gene3D" id="3.90.1410.10">
    <property type="entry name" value="set domain protein methyltransferase, domain 1"/>
    <property type="match status" value="2"/>
</dbReference>
<protein>
    <recommendedName>
        <fullName evidence="5">SET domain-containing protein</fullName>
    </recommendedName>
</protein>
<dbReference type="Proteomes" id="UP000717328">
    <property type="component" value="Unassembled WGS sequence"/>
</dbReference>
<feature type="region of interest" description="Disordered" evidence="4">
    <location>
        <begin position="192"/>
        <end position="245"/>
    </location>
</feature>
<reference evidence="6" key="1">
    <citation type="submission" date="2021-02" db="EMBL/GenBank/DDBJ databases">
        <authorList>
            <person name="Nieuwenhuis M."/>
            <person name="Van De Peppel L.J.J."/>
        </authorList>
    </citation>
    <scope>NUCLEOTIDE SEQUENCE</scope>
    <source>
        <strain evidence="6">D49</strain>
    </source>
</reference>
<evidence type="ECO:0000313" key="7">
    <source>
        <dbReference type="Proteomes" id="UP000717328"/>
    </source>
</evidence>
<dbReference type="EMBL" id="JABCKI010005720">
    <property type="protein sequence ID" value="KAG5639450.1"/>
    <property type="molecule type" value="Genomic_DNA"/>
</dbReference>
<dbReference type="Pfam" id="PF09273">
    <property type="entry name" value="Rubis-subs-bind"/>
    <property type="match status" value="1"/>
</dbReference>
<dbReference type="GO" id="GO:0016279">
    <property type="term" value="F:protein-lysine N-methyltransferase activity"/>
    <property type="evidence" value="ECO:0007669"/>
    <property type="project" value="InterPro"/>
</dbReference>
<dbReference type="SUPFAM" id="SSF81822">
    <property type="entry name" value="RuBisCo LSMT C-terminal, substrate-binding domain"/>
    <property type="match status" value="1"/>
</dbReference>
<dbReference type="GO" id="GO:0032259">
    <property type="term" value="P:methylation"/>
    <property type="evidence" value="ECO:0007669"/>
    <property type="project" value="UniProtKB-KW"/>
</dbReference>
<dbReference type="PROSITE" id="PS50280">
    <property type="entry name" value="SET"/>
    <property type="match status" value="1"/>
</dbReference>
<name>A0A9P7K803_9AGAR</name>
<dbReference type="InterPro" id="IPR044430">
    <property type="entry name" value="SETD6_SET"/>
</dbReference>
<dbReference type="InterPro" id="IPR036464">
    <property type="entry name" value="Rubisco_LSMT_subst-bd_sf"/>
</dbReference>
<dbReference type="InterPro" id="IPR050600">
    <property type="entry name" value="SETD3_SETD6_MTase"/>
</dbReference>
<reference evidence="6" key="2">
    <citation type="submission" date="2021-10" db="EMBL/GenBank/DDBJ databases">
        <title>Phylogenomics reveals ancestral predisposition of the termite-cultivated fungus Termitomyces towards a domesticated lifestyle.</title>
        <authorList>
            <person name="Auxier B."/>
            <person name="Grum-Grzhimaylo A."/>
            <person name="Cardenas M.E."/>
            <person name="Lodge J.D."/>
            <person name="Laessoe T."/>
            <person name="Pedersen O."/>
            <person name="Smith M.E."/>
            <person name="Kuyper T.W."/>
            <person name="Franco-Molano E.A."/>
            <person name="Baroni T.J."/>
            <person name="Aanen D.K."/>
        </authorList>
    </citation>
    <scope>NUCLEOTIDE SEQUENCE</scope>
    <source>
        <strain evidence="6">D49</strain>
    </source>
</reference>
<feature type="compositionally biased region" description="Polar residues" evidence="4">
    <location>
        <begin position="477"/>
        <end position="489"/>
    </location>
</feature>
<dbReference type="SUPFAM" id="SSF82199">
    <property type="entry name" value="SET domain"/>
    <property type="match status" value="1"/>
</dbReference>
<dbReference type="OrthoDB" id="341421at2759"/>
<dbReference type="CDD" id="cd19178">
    <property type="entry name" value="SET_SETD6"/>
    <property type="match status" value="1"/>
</dbReference>
<dbReference type="PANTHER" id="PTHR13271">
    <property type="entry name" value="UNCHARACTERIZED PUTATIVE METHYLTRANSFERASE"/>
    <property type="match status" value="1"/>
</dbReference>
<organism evidence="6 7">
    <name type="scientific">Sphagnurus paluster</name>
    <dbReference type="NCBI Taxonomy" id="117069"/>
    <lineage>
        <taxon>Eukaryota</taxon>
        <taxon>Fungi</taxon>
        <taxon>Dikarya</taxon>
        <taxon>Basidiomycota</taxon>
        <taxon>Agaricomycotina</taxon>
        <taxon>Agaricomycetes</taxon>
        <taxon>Agaricomycetidae</taxon>
        <taxon>Agaricales</taxon>
        <taxon>Tricholomatineae</taxon>
        <taxon>Lyophyllaceae</taxon>
        <taxon>Sphagnurus</taxon>
    </lineage>
</organism>
<dbReference type="Gene3D" id="3.90.1420.10">
    <property type="entry name" value="Rubisco LSMT, substrate-binding domain"/>
    <property type="match status" value="1"/>
</dbReference>
<gene>
    <name evidence="6" type="ORF">H0H81_001572</name>
</gene>
<comment type="caution">
    <text evidence="6">The sequence shown here is derived from an EMBL/GenBank/DDBJ whole genome shotgun (WGS) entry which is preliminary data.</text>
</comment>
<dbReference type="PANTHER" id="PTHR13271:SF34">
    <property type="entry name" value="N-LYSINE METHYLTRANSFERASE SETD6"/>
    <property type="match status" value="1"/>
</dbReference>
<dbReference type="GO" id="GO:0005634">
    <property type="term" value="C:nucleus"/>
    <property type="evidence" value="ECO:0007669"/>
    <property type="project" value="TreeGrafter"/>
</dbReference>
<dbReference type="InterPro" id="IPR015353">
    <property type="entry name" value="Rubisco_LSMT_subst-bd"/>
</dbReference>
<proteinExistence type="predicted"/>
<evidence type="ECO:0000259" key="5">
    <source>
        <dbReference type="PROSITE" id="PS50280"/>
    </source>
</evidence>
<feature type="domain" description="SET" evidence="5">
    <location>
        <begin position="23"/>
        <end position="292"/>
    </location>
</feature>
<feature type="region of interest" description="Disordered" evidence="4">
    <location>
        <begin position="468"/>
        <end position="489"/>
    </location>
</feature>
<sequence>MSEVSLKPFITWFQKNGGKIDLDSLGFTTFPVCDGGRGAVALKDIPEEHVLFSIPRSLTLSTRTSSLPPRLGIDVWKRMKMDQGWTGLILCMMWESANGNSSSWSEYFNILPARFDTPMFWSDVDLAELHGTSVVEKLGREEAEQSYTEKMLPVIQSRPDLFPPEKIEHYSLANYHLMGSRILSRSFNVEKWESEEGQSQPNESIDTREDGMDVDSSHSLEGDGNVDDAHHSEVEDEDDEEDASDTAMVPMADMLNARYGSENAKLFDDEHELRMISTKPIKLGEQIWNTYGDLPNAELLRRYGHVDLLPLVDGAGNPGDVVEIRADIAVSATTQRCQSLSSDHSQERIDWWLEEGGDDVFVLESDLELPEPLISLIRLLLLNQEDWDVAKTKGKPPKPKVDADVLNIVHDVLDTRLKAYRTTLEEDEARLSGQITLNARHAIIVRMGEKRILNNMLVKVRLLQSKGVGKDNKRKASGNSAGSQKRSRN</sequence>
<feature type="compositionally biased region" description="Basic and acidic residues" evidence="4">
    <location>
        <begin position="205"/>
        <end position="233"/>
    </location>
</feature>
<keyword evidence="7" id="KW-1185">Reference proteome</keyword>
<keyword evidence="1" id="KW-0489">Methyltransferase</keyword>
<evidence type="ECO:0000256" key="2">
    <source>
        <dbReference type="ARBA" id="ARBA00022679"/>
    </source>
</evidence>
<accession>A0A9P7K803</accession>